<evidence type="ECO:0000313" key="2">
    <source>
        <dbReference type="Proteomes" id="UP000516314"/>
    </source>
</evidence>
<gene>
    <name evidence="1" type="ORF">AT9943_LOCUS21540</name>
</gene>
<evidence type="ECO:0000313" key="1">
    <source>
        <dbReference type="EMBL" id="CAD5334221.1"/>
    </source>
</evidence>
<dbReference type="PANTHER" id="PTHR33156">
    <property type="entry name" value="OS02G0230000 PROTEIN"/>
    <property type="match status" value="1"/>
</dbReference>
<dbReference type="InterPro" id="IPR043459">
    <property type="entry name" value="NFD6/NOXY2-like"/>
</dbReference>
<dbReference type="AlphaFoldDB" id="A0A7G2FKU0"/>
<accession>A0A7G2FKU0</accession>
<name>A0A7G2FKU0_ARATH</name>
<dbReference type="PANTHER" id="PTHR33156:SF9">
    <property type="entry name" value="PROTEIN NUCLEAR FUSION DEFECTIVE 6, CHLOROPLASTIC_MITOCHONDRIAL"/>
    <property type="match status" value="1"/>
</dbReference>
<reference evidence="1 2" key="1">
    <citation type="submission" date="2020-09" db="EMBL/GenBank/DDBJ databases">
        <authorList>
            <person name="Ashkenazy H."/>
        </authorList>
    </citation>
    <scope>NUCLEOTIDE SEQUENCE [LARGE SCALE GENOMIC DNA]</scope>
    <source>
        <strain evidence="2">cv. Cdm-0</strain>
    </source>
</reference>
<dbReference type="Proteomes" id="UP000516314">
    <property type="component" value="Chromosome 5"/>
</dbReference>
<dbReference type="EMBL" id="LR881470">
    <property type="protein sequence ID" value="CAD5334221.1"/>
    <property type="molecule type" value="Genomic_DNA"/>
</dbReference>
<proteinExistence type="predicted"/>
<organism evidence="1 2">
    <name type="scientific">Arabidopsis thaliana</name>
    <name type="common">Mouse-ear cress</name>
    <dbReference type="NCBI Taxonomy" id="3702"/>
    <lineage>
        <taxon>Eukaryota</taxon>
        <taxon>Viridiplantae</taxon>
        <taxon>Streptophyta</taxon>
        <taxon>Embryophyta</taxon>
        <taxon>Tracheophyta</taxon>
        <taxon>Spermatophyta</taxon>
        <taxon>Magnoliopsida</taxon>
        <taxon>eudicotyledons</taxon>
        <taxon>Gunneridae</taxon>
        <taxon>Pentapetalae</taxon>
        <taxon>rosids</taxon>
        <taxon>malvids</taxon>
        <taxon>Brassicales</taxon>
        <taxon>Brassicaceae</taxon>
        <taxon>Camelineae</taxon>
        <taxon>Arabidopsis</taxon>
    </lineage>
</organism>
<protein>
    <submittedName>
        <fullName evidence="1">(thale cress) hypothetical protein</fullName>
    </submittedName>
</protein>
<sequence length="204" mass="21673">MSSTDLIRNFVRLGSVTLHSPHYHSASLKDINQENYLRLVDNPGKVMLEFTSVFASHNDQFANSRSNAPLAAAAPGFPREASSVVSFTHGPVHPIILVPREALTMASRFMSRSSVSSLKSAIRSSFRNSPIGTGSSPAAASSAGFRIPSKPAASPLPRFSFSRCPSELGCVQSLLPLHSTVAAARLTSCLSTTSRSSRALTQGT</sequence>